<protein>
    <submittedName>
        <fullName evidence="6">Guanine deaminase</fullName>
    </submittedName>
</protein>
<dbReference type="GO" id="GO:0008892">
    <property type="term" value="F:guanine deaminase activity"/>
    <property type="evidence" value="ECO:0007669"/>
    <property type="project" value="TreeGrafter"/>
</dbReference>
<dbReference type="InterPro" id="IPR051607">
    <property type="entry name" value="Metallo-dep_hydrolases"/>
</dbReference>
<accession>E1X093</accession>
<dbReference type="eggNOG" id="COG0402">
    <property type="taxonomic scope" value="Bacteria"/>
</dbReference>
<comment type="cofactor">
    <cofactor evidence="1">
        <name>Zn(2+)</name>
        <dbReference type="ChEBI" id="CHEBI:29105"/>
    </cofactor>
</comment>
<organism evidence="6 7">
    <name type="scientific">Halobacteriovorax marinus (strain ATCC BAA-682 / DSM 15412 / SJ)</name>
    <name type="common">Bacteriovorax marinus</name>
    <dbReference type="NCBI Taxonomy" id="862908"/>
    <lineage>
        <taxon>Bacteria</taxon>
        <taxon>Pseudomonadati</taxon>
        <taxon>Bdellovibrionota</taxon>
        <taxon>Bacteriovoracia</taxon>
        <taxon>Bacteriovoracales</taxon>
        <taxon>Halobacteriovoraceae</taxon>
        <taxon>Halobacteriovorax</taxon>
    </lineage>
</organism>
<evidence type="ECO:0000256" key="1">
    <source>
        <dbReference type="ARBA" id="ARBA00001947"/>
    </source>
</evidence>
<dbReference type="SUPFAM" id="SSF51556">
    <property type="entry name" value="Metallo-dependent hydrolases"/>
    <property type="match status" value="1"/>
</dbReference>
<dbReference type="InterPro" id="IPR011059">
    <property type="entry name" value="Metal-dep_hydrolase_composite"/>
</dbReference>
<keyword evidence="3" id="KW-0378">Hydrolase</keyword>
<dbReference type="PATRIC" id="fig|862908.3.peg.1391"/>
<gene>
    <name evidence="6" type="primary">guaD</name>
    <name evidence="6" type="ordered locus">BMS_1461</name>
</gene>
<keyword evidence="4" id="KW-0862">Zinc</keyword>
<dbReference type="GO" id="GO:0006147">
    <property type="term" value="P:guanine catabolic process"/>
    <property type="evidence" value="ECO:0007669"/>
    <property type="project" value="UniProtKB-UniPathway"/>
</dbReference>
<dbReference type="KEGG" id="bmx:BMS_1461"/>
<evidence type="ECO:0000256" key="3">
    <source>
        <dbReference type="ARBA" id="ARBA00022801"/>
    </source>
</evidence>
<evidence type="ECO:0000313" key="6">
    <source>
        <dbReference type="EMBL" id="CBW26321.1"/>
    </source>
</evidence>
<dbReference type="Proteomes" id="UP000008963">
    <property type="component" value="Chromosome"/>
</dbReference>
<feature type="domain" description="Amidohydrolase-related" evidence="5">
    <location>
        <begin position="72"/>
        <end position="408"/>
    </location>
</feature>
<proteinExistence type="predicted"/>
<evidence type="ECO:0000259" key="5">
    <source>
        <dbReference type="Pfam" id="PF01979"/>
    </source>
</evidence>
<dbReference type="PANTHER" id="PTHR11271:SF6">
    <property type="entry name" value="GUANINE DEAMINASE"/>
    <property type="match status" value="1"/>
</dbReference>
<dbReference type="AlphaFoldDB" id="E1X093"/>
<dbReference type="STRING" id="862908.BMS_1461"/>
<evidence type="ECO:0000256" key="4">
    <source>
        <dbReference type="ARBA" id="ARBA00022833"/>
    </source>
</evidence>
<reference evidence="7" key="1">
    <citation type="journal article" date="2013" name="ISME J.">
        <title>A small predatory core genome in the divergent marine Bacteriovorax marinus SJ and the terrestrial Bdellovibrio bacteriovorus.</title>
        <authorList>
            <person name="Crossman L.C."/>
            <person name="Chen H."/>
            <person name="Cerdeno-Tarraga A.M."/>
            <person name="Brooks K."/>
            <person name="Quail M.A."/>
            <person name="Pineiro S.A."/>
            <person name="Hobley L."/>
            <person name="Sockett R.E."/>
            <person name="Bentley S.D."/>
            <person name="Parkhill J."/>
            <person name="Williams H.N."/>
            <person name="Stine O.C."/>
        </authorList>
    </citation>
    <scope>NUCLEOTIDE SEQUENCE [LARGE SCALE GENOMIC DNA]</scope>
    <source>
        <strain evidence="7">ATCC BAA-682 / DSM 15412 / SJ</strain>
    </source>
</reference>
<keyword evidence="7" id="KW-1185">Reference proteome</keyword>
<dbReference type="HOGENOM" id="CLU_012358_0_2_7"/>
<dbReference type="UniPathway" id="UPA00603">
    <property type="reaction ID" value="UER00660"/>
</dbReference>
<dbReference type="InterPro" id="IPR032466">
    <property type="entry name" value="Metal_Hydrolase"/>
</dbReference>
<sequence length="440" mass="49571">MELHLQPLFKIILCHILNPKSDKSCDFVKNAALVLKRSKDGYKVVEYGREKDILPQYASKKSIEVMDTLGKVVMPSFFDTHFHWVQDDVRLMPKKNLLQWLINYTWPYEAKFKDKSYSKSKAQKFSEELASVGTLGGACYASIHAHTVDDALKYFVGDFVVGNVLMTMESPDYLTQTKKQAISLVKKQTKKFKEKYAVTPRFAPTTHPDVMEQASKLARENKSFIQTHLSETENEIDYVMGLYKNIEGYEKVATYTDIYKKAKVLGPKTIMGHGIYLSKDEMKTLSKTRTSIAHCPTSNAPVKQLGLGSGLFNFKFAEKHGVDWSLASDIGGGPFVSMFDVMQSFVAQNRAAKVSGATYTKALFRATVAGARALKMEKKAGSFEAGKFGNFIVVNTPKDLTGGAEKVLERIVSSQRKSRKKYDAMVEQTFYRGECIFQRD</sequence>
<evidence type="ECO:0000313" key="7">
    <source>
        <dbReference type="Proteomes" id="UP000008963"/>
    </source>
</evidence>
<dbReference type="Pfam" id="PF01979">
    <property type="entry name" value="Amidohydro_1"/>
    <property type="match status" value="1"/>
</dbReference>
<dbReference type="SUPFAM" id="SSF51338">
    <property type="entry name" value="Composite domain of metallo-dependent hydrolases"/>
    <property type="match status" value="1"/>
</dbReference>
<dbReference type="Gene3D" id="3.20.20.140">
    <property type="entry name" value="Metal-dependent hydrolases"/>
    <property type="match status" value="1"/>
</dbReference>
<evidence type="ECO:0000256" key="2">
    <source>
        <dbReference type="ARBA" id="ARBA00022723"/>
    </source>
</evidence>
<dbReference type="GO" id="GO:0008270">
    <property type="term" value="F:zinc ion binding"/>
    <property type="evidence" value="ECO:0007669"/>
    <property type="project" value="TreeGrafter"/>
</dbReference>
<dbReference type="PANTHER" id="PTHR11271">
    <property type="entry name" value="GUANINE DEAMINASE"/>
    <property type="match status" value="1"/>
</dbReference>
<keyword evidence="2" id="KW-0479">Metal-binding</keyword>
<dbReference type="EMBL" id="FQ312005">
    <property type="protein sequence ID" value="CBW26321.1"/>
    <property type="molecule type" value="Genomic_DNA"/>
</dbReference>
<dbReference type="InterPro" id="IPR006680">
    <property type="entry name" value="Amidohydro-rel"/>
</dbReference>
<dbReference type="Gene3D" id="2.30.40.10">
    <property type="entry name" value="Urease, subunit C, domain 1"/>
    <property type="match status" value="1"/>
</dbReference>
<name>E1X093_HALMS</name>
<dbReference type="GO" id="GO:0005829">
    <property type="term" value="C:cytosol"/>
    <property type="evidence" value="ECO:0007669"/>
    <property type="project" value="TreeGrafter"/>
</dbReference>